<name>A0A836JNS1_9HYME</name>
<reference evidence="5" key="1">
    <citation type="submission" date="2020-02" db="EMBL/GenBank/DDBJ databases">
        <title>Relaxed selection underlies rapid genomic changes in the transitions from sociality to social parasitism in ants.</title>
        <authorList>
            <person name="Bi X."/>
        </authorList>
    </citation>
    <scope>NUCLEOTIDE SEQUENCE</scope>
    <source>
        <strain evidence="5">BGI-DK2014c</strain>
        <tissue evidence="5">Whole body</tissue>
    </source>
</reference>
<evidence type="ECO:0000313" key="5">
    <source>
        <dbReference type="EMBL" id="KAG5320264.1"/>
    </source>
</evidence>
<dbReference type="InterPro" id="IPR019734">
    <property type="entry name" value="TPR_rpt"/>
</dbReference>
<evidence type="ECO:0000256" key="2">
    <source>
        <dbReference type="ARBA" id="ARBA00034139"/>
    </source>
</evidence>
<dbReference type="GO" id="GO:0005930">
    <property type="term" value="C:axoneme"/>
    <property type="evidence" value="ECO:0007669"/>
    <property type="project" value="UniProtKB-SubCell"/>
</dbReference>
<feature type="region of interest" description="Disordered" evidence="4">
    <location>
        <begin position="421"/>
        <end position="440"/>
    </location>
</feature>
<dbReference type="InterPro" id="IPR011990">
    <property type="entry name" value="TPR-like_helical_dom_sf"/>
</dbReference>
<keyword evidence="6" id="KW-1185">Reference proteome</keyword>
<dbReference type="SMART" id="SM00028">
    <property type="entry name" value="TPR"/>
    <property type="match status" value="2"/>
</dbReference>
<proteinExistence type="predicted"/>
<dbReference type="Proteomes" id="UP000668214">
    <property type="component" value="Unassembled WGS sequence"/>
</dbReference>
<feature type="non-terminal residue" evidence="5">
    <location>
        <position position="1"/>
    </location>
</feature>
<dbReference type="InterPro" id="IPR040111">
    <property type="entry name" value="ODAD4"/>
</dbReference>
<evidence type="ECO:0000256" key="4">
    <source>
        <dbReference type="SAM" id="MobiDB-lite"/>
    </source>
</evidence>
<comment type="caution">
    <text evidence="5">The sequence shown here is derived from an EMBL/GenBank/DDBJ whole genome shotgun (WGS) entry which is preliminary data.</text>
</comment>
<dbReference type="EMBL" id="JAANIA010001497">
    <property type="protein sequence ID" value="KAG5320264.1"/>
    <property type="molecule type" value="Genomic_DNA"/>
</dbReference>
<dbReference type="Gene3D" id="1.25.40.10">
    <property type="entry name" value="Tetratricopeptide repeat domain"/>
    <property type="match status" value="1"/>
</dbReference>
<feature type="non-terminal residue" evidence="5">
    <location>
        <position position="622"/>
    </location>
</feature>
<gene>
    <name evidence="5" type="primary">Ttc25_1</name>
    <name evidence="5" type="ORF">G6Z78_0011756</name>
</gene>
<organism evidence="5 6">
    <name type="scientific">Pseudoatta argentina</name>
    <dbReference type="NCBI Taxonomy" id="621737"/>
    <lineage>
        <taxon>Eukaryota</taxon>
        <taxon>Metazoa</taxon>
        <taxon>Ecdysozoa</taxon>
        <taxon>Arthropoda</taxon>
        <taxon>Hexapoda</taxon>
        <taxon>Insecta</taxon>
        <taxon>Pterygota</taxon>
        <taxon>Neoptera</taxon>
        <taxon>Endopterygota</taxon>
        <taxon>Hymenoptera</taxon>
        <taxon>Apocrita</taxon>
        <taxon>Aculeata</taxon>
        <taxon>Formicoidea</taxon>
        <taxon>Formicidae</taxon>
        <taxon>Myrmicinae</taxon>
        <taxon>Pseudoatta</taxon>
    </lineage>
</organism>
<evidence type="ECO:0000256" key="1">
    <source>
        <dbReference type="ARBA" id="ARBA00004430"/>
    </source>
</evidence>
<accession>A0A836JNS1</accession>
<sequence length="622" mass="70483">MATSARWKLNSTVHDLDVTKQTVENAESRARLQIKTSVLKLPHGNIRQFAQALHHEADELCQRGEYESALVLYHRAASVCPRDSRHSVAARRTAATINSWNNSEKSSTKDDAILRTTSSHDVTLKAHDTPKHLNHKKTSGKIFPTLGPLTSKLIRSMAMLKHVNNRANAMLKNLKANFNAGKMKTSLRLAEDLLTLSSGLEDSRYRILTYQYLSLIHMKLGRHDRACSNVAMIVRLSKSTNDVILLSRALVTLGRVHLSFGHLEAAARALENLSIHVDHPVPRAWVHHEIGRCHLETGKYVKALRKATQCRECAEEANSKKWTFHADLLRAQCLAMLGRFAGDDSISQTVVPKALEELRIAAKISEEEGDTPTLSYIRDLIEQLNHALREVTFSEERCFESILRRLSPRCKEPGLTEANEAITSSGIRRTTRSRDNDALTSPFYSDGLENEIFDQREIESNSNSVDSAVSCRSKNTNVTYAIDSYTDVSYKDKLDGMRICDDELLSRESHMTFRTCYKESRHSISEDKALVSLKQPIATCSSNVKKCGRQTECETFRISTTKRSMRPSLEHRVAVRHPLKWKNRIMMRNSPFTKHFPTSMSLPKTKRAKLRKHVRNYATTKL</sequence>
<evidence type="ECO:0000313" key="6">
    <source>
        <dbReference type="Proteomes" id="UP000668214"/>
    </source>
</evidence>
<dbReference type="SUPFAM" id="SSF48452">
    <property type="entry name" value="TPR-like"/>
    <property type="match status" value="1"/>
</dbReference>
<comment type="subcellular location">
    <subcellularLocation>
        <location evidence="1">Cytoplasm</location>
        <location evidence="1">Cytoskeleton</location>
        <location evidence="1">Cilium axoneme</location>
    </subcellularLocation>
</comment>
<protein>
    <recommendedName>
        <fullName evidence="2">Outer dynein arm-docking complex subunit 4</fullName>
    </recommendedName>
    <alternativeName>
        <fullName evidence="3">Tetratricopeptide repeat protein 25</fullName>
    </alternativeName>
</protein>
<dbReference type="PANTHER" id="PTHR23040">
    <property type="match status" value="1"/>
</dbReference>
<evidence type="ECO:0000256" key="3">
    <source>
        <dbReference type="ARBA" id="ARBA00034143"/>
    </source>
</evidence>
<dbReference type="AlphaFoldDB" id="A0A836JNS1"/>